<gene>
    <name evidence="1" type="ORF">CRG98_007450</name>
</gene>
<name>A0A2I0KUP6_PUNGR</name>
<reference evidence="1 2" key="1">
    <citation type="submission" date="2017-11" db="EMBL/GenBank/DDBJ databases">
        <title>De-novo sequencing of pomegranate (Punica granatum L.) genome.</title>
        <authorList>
            <person name="Akparov Z."/>
            <person name="Amiraslanov A."/>
            <person name="Hajiyeva S."/>
            <person name="Abbasov M."/>
            <person name="Kaur K."/>
            <person name="Hamwieh A."/>
            <person name="Solovyev V."/>
            <person name="Salamov A."/>
            <person name="Braich B."/>
            <person name="Kosarev P."/>
            <person name="Mahmoud A."/>
            <person name="Hajiyev E."/>
            <person name="Babayeva S."/>
            <person name="Izzatullayeva V."/>
            <person name="Mammadov A."/>
            <person name="Mammadov A."/>
            <person name="Sharifova S."/>
            <person name="Ojaghi J."/>
            <person name="Eynullazada K."/>
            <person name="Bayramov B."/>
            <person name="Abdulazimova A."/>
            <person name="Shahmuradov I."/>
        </authorList>
    </citation>
    <scope>NUCLEOTIDE SEQUENCE [LARGE SCALE GENOMIC DNA]</scope>
    <source>
        <strain evidence="2">cv. AG2017</strain>
        <tissue evidence="1">Leaf</tissue>
    </source>
</reference>
<evidence type="ECO:0000313" key="2">
    <source>
        <dbReference type="Proteomes" id="UP000233551"/>
    </source>
</evidence>
<comment type="caution">
    <text evidence="1">The sequence shown here is derived from an EMBL/GenBank/DDBJ whole genome shotgun (WGS) entry which is preliminary data.</text>
</comment>
<dbReference type="Proteomes" id="UP000233551">
    <property type="component" value="Unassembled WGS sequence"/>
</dbReference>
<dbReference type="EMBL" id="PGOL01000338">
    <property type="protein sequence ID" value="PKI72181.1"/>
    <property type="molecule type" value="Genomic_DNA"/>
</dbReference>
<proteinExistence type="predicted"/>
<keyword evidence="2" id="KW-1185">Reference proteome</keyword>
<dbReference type="AlphaFoldDB" id="A0A2I0KUP6"/>
<accession>A0A2I0KUP6</accession>
<protein>
    <submittedName>
        <fullName evidence="1">Uncharacterized protein</fullName>
    </submittedName>
</protein>
<organism evidence="1 2">
    <name type="scientific">Punica granatum</name>
    <name type="common">Pomegranate</name>
    <dbReference type="NCBI Taxonomy" id="22663"/>
    <lineage>
        <taxon>Eukaryota</taxon>
        <taxon>Viridiplantae</taxon>
        <taxon>Streptophyta</taxon>
        <taxon>Embryophyta</taxon>
        <taxon>Tracheophyta</taxon>
        <taxon>Spermatophyta</taxon>
        <taxon>Magnoliopsida</taxon>
        <taxon>eudicotyledons</taxon>
        <taxon>Gunneridae</taxon>
        <taxon>Pentapetalae</taxon>
        <taxon>rosids</taxon>
        <taxon>malvids</taxon>
        <taxon>Myrtales</taxon>
        <taxon>Lythraceae</taxon>
        <taxon>Punica</taxon>
    </lineage>
</organism>
<sequence length="379" mass="41428">MAQGAEKGSLALGRGKLVWADATPNVLICWRPASLLGRLLVALPDAGFVVGAIRVFALAMRMRSHFRRPQCKASKAPVGHTRAYRDILNDALAALSIIRYARQRRTLLVRLLPRLPRGVFDLTGSIILSLEFARAKDSKDSTSECVVFRLRRGVASAAPLFVRLGFVFCPVYLLETPRLYIAWSLWCALPYFLRAGLSWRSVAIAEGGSDPFFDQQCDRAGSPVAGGLGHAMFVGAVACDLSWKEGRSSMFGVQGGSREVFPVSIMVVWDSGYLLGEGERTNLVGVVRAHRGTYAEDSTRAGRDVLARRLVTRSVALREVHRTGQETRWDTWRRRGMTNCLDSDAGEPTKAATSKEKAALIGVPASLYEDSVRSLSAAG</sequence>
<evidence type="ECO:0000313" key="1">
    <source>
        <dbReference type="EMBL" id="PKI72181.1"/>
    </source>
</evidence>